<name>A0A9D1FAM3_9FIRM</name>
<sequence length="161" mass="18240">MSGPRQKLSVLEGTGRKHLTKAEKADRAAREVNLPKPETMEVPKWLPAKYRKPFRTLAQELLDADMGLAQLDADTLGRYVVAQANYAAMISVIRTALTDQDVEALKEATKIQDTYFKQARACANDLGMTITSRCRLVLPESRKPQEENAFEKMMRERMQRA</sequence>
<feature type="region of interest" description="Disordered" evidence="1">
    <location>
        <begin position="1"/>
        <end position="33"/>
    </location>
</feature>
<dbReference type="Pfam" id="PF05119">
    <property type="entry name" value="Terminase_4"/>
    <property type="match status" value="1"/>
</dbReference>
<dbReference type="AlphaFoldDB" id="A0A9D1FAM3"/>
<organism evidence="2 3">
    <name type="scientific">Candidatus Avoscillospira avistercoris</name>
    <dbReference type="NCBI Taxonomy" id="2840707"/>
    <lineage>
        <taxon>Bacteria</taxon>
        <taxon>Bacillati</taxon>
        <taxon>Bacillota</taxon>
        <taxon>Clostridia</taxon>
        <taxon>Eubacteriales</taxon>
        <taxon>Oscillospiraceae</taxon>
        <taxon>Oscillospiraceae incertae sedis</taxon>
        <taxon>Candidatus Avoscillospira</taxon>
    </lineage>
</organism>
<evidence type="ECO:0000313" key="3">
    <source>
        <dbReference type="Proteomes" id="UP000886741"/>
    </source>
</evidence>
<proteinExistence type="predicted"/>
<evidence type="ECO:0000313" key="2">
    <source>
        <dbReference type="EMBL" id="HIS64801.1"/>
    </source>
</evidence>
<comment type="caution">
    <text evidence="2">The sequence shown here is derived from an EMBL/GenBank/DDBJ whole genome shotgun (WGS) entry which is preliminary data.</text>
</comment>
<reference evidence="2" key="1">
    <citation type="submission" date="2020-10" db="EMBL/GenBank/DDBJ databases">
        <authorList>
            <person name="Gilroy R."/>
        </authorList>
    </citation>
    <scope>NUCLEOTIDE SEQUENCE</scope>
    <source>
        <strain evidence="2">ChiBcec16-1751</strain>
    </source>
</reference>
<reference evidence="2" key="2">
    <citation type="journal article" date="2021" name="PeerJ">
        <title>Extensive microbial diversity within the chicken gut microbiome revealed by metagenomics and culture.</title>
        <authorList>
            <person name="Gilroy R."/>
            <person name="Ravi A."/>
            <person name="Getino M."/>
            <person name="Pursley I."/>
            <person name="Horton D.L."/>
            <person name="Alikhan N.F."/>
            <person name="Baker D."/>
            <person name="Gharbi K."/>
            <person name="Hall N."/>
            <person name="Watson M."/>
            <person name="Adriaenssens E.M."/>
            <person name="Foster-Nyarko E."/>
            <person name="Jarju S."/>
            <person name="Secka A."/>
            <person name="Antonio M."/>
            <person name="Oren A."/>
            <person name="Chaudhuri R.R."/>
            <person name="La Ragione R."/>
            <person name="Hildebrand F."/>
            <person name="Pallen M.J."/>
        </authorList>
    </citation>
    <scope>NUCLEOTIDE SEQUENCE</scope>
    <source>
        <strain evidence="2">ChiBcec16-1751</strain>
    </source>
</reference>
<dbReference type="InterPro" id="IPR006448">
    <property type="entry name" value="Phage_term_ssu_P27"/>
</dbReference>
<protein>
    <submittedName>
        <fullName evidence="2">Phage terminase small subunit P27 family</fullName>
    </submittedName>
</protein>
<evidence type="ECO:0000256" key="1">
    <source>
        <dbReference type="SAM" id="MobiDB-lite"/>
    </source>
</evidence>
<accession>A0A9D1FAM3</accession>
<dbReference type="NCBIfam" id="TIGR01558">
    <property type="entry name" value="sm_term_P27"/>
    <property type="match status" value="1"/>
</dbReference>
<gene>
    <name evidence="2" type="ORF">IAA83_05450</name>
</gene>
<dbReference type="EMBL" id="DVJJ01000080">
    <property type="protein sequence ID" value="HIS64801.1"/>
    <property type="molecule type" value="Genomic_DNA"/>
</dbReference>
<feature type="compositionally biased region" description="Basic and acidic residues" evidence="1">
    <location>
        <begin position="20"/>
        <end position="30"/>
    </location>
</feature>
<dbReference type="Proteomes" id="UP000886741">
    <property type="component" value="Unassembled WGS sequence"/>
</dbReference>